<organism evidence="2 3">
    <name type="scientific">Streptomyces griseoruber</name>
    <dbReference type="NCBI Taxonomy" id="1943"/>
    <lineage>
        <taxon>Bacteria</taxon>
        <taxon>Bacillati</taxon>
        <taxon>Actinomycetota</taxon>
        <taxon>Actinomycetes</taxon>
        <taxon>Kitasatosporales</taxon>
        <taxon>Streptomycetaceae</taxon>
        <taxon>Streptomyces</taxon>
    </lineage>
</organism>
<evidence type="ECO:0000313" key="2">
    <source>
        <dbReference type="EMBL" id="KUN84181.1"/>
    </source>
</evidence>
<name>A0A117RD44_9ACTN</name>
<feature type="domain" description="Glucose-methanol-choline oxidoreductase C-terminal" evidence="1">
    <location>
        <begin position="1"/>
        <end position="45"/>
    </location>
</feature>
<dbReference type="RefSeq" id="WP_055632713.1">
    <property type="nucleotide sequence ID" value="NZ_KQ948767.1"/>
</dbReference>
<dbReference type="InterPro" id="IPR007867">
    <property type="entry name" value="GMC_OxRtase_C"/>
</dbReference>
<dbReference type="Gene3D" id="3.30.560.10">
    <property type="entry name" value="Glucose Oxidase, domain 3"/>
    <property type="match status" value="1"/>
</dbReference>
<protein>
    <recommendedName>
        <fullName evidence="1">Glucose-methanol-choline oxidoreductase C-terminal domain-containing protein</fullName>
    </recommendedName>
</protein>
<gene>
    <name evidence="2" type="ORF">AQJ64_15550</name>
</gene>
<dbReference type="Pfam" id="PF05199">
    <property type="entry name" value="GMC_oxred_C"/>
    <property type="match status" value="1"/>
</dbReference>
<evidence type="ECO:0000259" key="1">
    <source>
        <dbReference type="Pfam" id="PF05199"/>
    </source>
</evidence>
<dbReference type="SUPFAM" id="SSF54373">
    <property type="entry name" value="FAD-linked reductases, C-terminal domain"/>
    <property type="match status" value="1"/>
</dbReference>
<sequence>MRLRSADPATPPRLDYGYLSTAGDRRRLREAVRVTAELVAPAGFGKVSAGLTERGAATLDDDRRLDR</sequence>
<dbReference type="AlphaFoldDB" id="A0A117RD44"/>
<comment type="caution">
    <text evidence="2">The sequence shown here is derived from an EMBL/GenBank/DDBJ whole genome shotgun (WGS) entry which is preliminary data.</text>
</comment>
<dbReference type="Proteomes" id="UP000052982">
    <property type="component" value="Unassembled WGS sequence"/>
</dbReference>
<keyword evidence="3" id="KW-1185">Reference proteome</keyword>
<dbReference type="GO" id="GO:0016614">
    <property type="term" value="F:oxidoreductase activity, acting on CH-OH group of donors"/>
    <property type="evidence" value="ECO:0007669"/>
    <property type="project" value="InterPro"/>
</dbReference>
<evidence type="ECO:0000313" key="3">
    <source>
        <dbReference type="Proteomes" id="UP000052982"/>
    </source>
</evidence>
<reference evidence="2 3" key="1">
    <citation type="submission" date="2015-10" db="EMBL/GenBank/DDBJ databases">
        <title>Draft genome sequence of Streptomyces griseoruber DSM 40281, type strain for the species Streptomyces griseoruber.</title>
        <authorList>
            <person name="Ruckert C."/>
            <person name="Winkler A."/>
            <person name="Kalinowski J."/>
            <person name="Kampfer P."/>
            <person name="Glaeser S."/>
        </authorList>
    </citation>
    <scope>NUCLEOTIDE SEQUENCE [LARGE SCALE GENOMIC DNA]</scope>
    <source>
        <strain evidence="2 3">DSM 40281</strain>
    </source>
</reference>
<dbReference type="EMBL" id="LMWW01000018">
    <property type="protein sequence ID" value="KUN84181.1"/>
    <property type="molecule type" value="Genomic_DNA"/>
</dbReference>
<accession>A0A117RD44</accession>
<proteinExistence type="predicted"/>
<dbReference type="STRING" id="1943.AQJ64_15550"/>